<evidence type="ECO:0000313" key="7">
    <source>
        <dbReference type="EMBL" id="KAK9877880.1"/>
    </source>
</evidence>
<keyword evidence="4" id="KW-0576">Peroxisome</keyword>
<dbReference type="AlphaFoldDB" id="A0AAW1UCU2"/>
<dbReference type="PANTHER" id="PTHR24096">
    <property type="entry name" value="LONG-CHAIN-FATTY-ACID--COA LIGASE"/>
    <property type="match status" value="1"/>
</dbReference>
<dbReference type="EMBL" id="JARQZJ010000044">
    <property type="protein sequence ID" value="KAK9877880.1"/>
    <property type="molecule type" value="Genomic_DNA"/>
</dbReference>
<evidence type="ECO:0008006" key="9">
    <source>
        <dbReference type="Google" id="ProtNLM"/>
    </source>
</evidence>
<dbReference type="InterPro" id="IPR000873">
    <property type="entry name" value="AMP-dep_synth/lig_dom"/>
</dbReference>
<comment type="subcellular location">
    <subcellularLocation>
        <location evidence="1">Peroxisome</location>
    </subcellularLocation>
</comment>
<dbReference type="Gene3D" id="3.40.50.12780">
    <property type="entry name" value="N-terminal domain of ligase-like"/>
    <property type="match status" value="1"/>
</dbReference>
<dbReference type="Pfam" id="PF00501">
    <property type="entry name" value="AMP-binding"/>
    <property type="match status" value="1"/>
</dbReference>
<accession>A0AAW1UCU2</accession>
<evidence type="ECO:0000313" key="8">
    <source>
        <dbReference type="Proteomes" id="UP001431783"/>
    </source>
</evidence>
<organism evidence="7 8">
    <name type="scientific">Henosepilachna vigintioctopunctata</name>
    <dbReference type="NCBI Taxonomy" id="420089"/>
    <lineage>
        <taxon>Eukaryota</taxon>
        <taxon>Metazoa</taxon>
        <taxon>Ecdysozoa</taxon>
        <taxon>Arthropoda</taxon>
        <taxon>Hexapoda</taxon>
        <taxon>Insecta</taxon>
        <taxon>Pterygota</taxon>
        <taxon>Neoptera</taxon>
        <taxon>Endopterygota</taxon>
        <taxon>Coleoptera</taxon>
        <taxon>Polyphaga</taxon>
        <taxon>Cucujiformia</taxon>
        <taxon>Coccinelloidea</taxon>
        <taxon>Coccinellidae</taxon>
        <taxon>Epilachninae</taxon>
        <taxon>Epilachnini</taxon>
        <taxon>Henosepilachna</taxon>
    </lineage>
</organism>
<proteinExistence type="inferred from homology"/>
<dbReference type="PANTHER" id="PTHR24096:SF149">
    <property type="entry name" value="AMP-BINDING DOMAIN-CONTAINING PROTEIN-RELATED"/>
    <property type="match status" value="1"/>
</dbReference>
<dbReference type="GO" id="GO:0016405">
    <property type="term" value="F:CoA-ligase activity"/>
    <property type="evidence" value="ECO:0007669"/>
    <property type="project" value="TreeGrafter"/>
</dbReference>
<dbReference type="InterPro" id="IPR025110">
    <property type="entry name" value="AMP-bd_C"/>
</dbReference>
<dbReference type="Gene3D" id="3.30.300.30">
    <property type="match status" value="1"/>
</dbReference>
<reference evidence="7 8" key="1">
    <citation type="submission" date="2023-03" db="EMBL/GenBank/DDBJ databases">
        <title>Genome insight into feeding habits of ladybird beetles.</title>
        <authorList>
            <person name="Li H.-S."/>
            <person name="Huang Y.-H."/>
            <person name="Pang H."/>
        </authorList>
    </citation>
    <scope>NUCLEOTIDE SEQUENCE [LARGE SCALE GENOMIC DNA]</scope>
    <source>
        <strain evidence="7">SYSU_2023b</strain>
        <tissue evidence="7">Whole body</tissue>
    </source>
</reference>
<evidence type="ECO:0000256" key="2">
    <source>
        <dbReference type="ARBA" id="ARBA00006432"/>
    </source>
</evidence>
<comment type="caution">
    <text evidence="7">The sequence shown here is derived from an EMBL/GenBank/DDBJ whole genome shotgun (WGS) entry which is preliminary data.</text>
</comment>
<evidence type="ECO:0000256" key="4">
    <source>
        <dbReference type="ARBA" id="ARBA00023140"/>
    </source>
</evidence>
<keyword evidence="3" id="KW-0436">Ligase</keyword>
<dbReference type="Pfam" id="PF13193">
    <property type="entry name" value="AMP-binding_C"/>
    <property type="match status" value="1"/>
</dbReference>
<dbReference type="InterPro" id="IPR045851">
    <property type="entry name" value="AMP-bd_C_sf"/>
</dbReference>
<name>A0AAW1UCU2_9CUCU</name>
<evidence type="ECO:0000259" key="5">
    <source>
        <dbReference type="Pfam" id="PF00501"/>
    </source>
</evidence>
<keyword evidence="8" id="KW-1185">Reference proteome</keyword>
<dbReference type="Proteomes" id="UP001431783">
    <property type="component" value="Unassembled WGS sequence"/>
</dbReference>
<evidence type="ECO:0000256" key="3">
    <source>
        <dbReference type="ARBA" id="ARBA00022598"/>
    </source>
</evidence>
<dbReference type="SUPFAM" id="SSF56801">
    <property type="entry name" value="Acetyl-CoA synthetase-like"/>
    <property type="match status" value="1"/>
</dbReference>
<evidence type="ECO:0000256" key="1">
    <source>
        <dbReference type="ARBA" id="ARBA00004275"/>
    </source>
</evidence>
<feature type="domain" description="AMP-dependent synthetase/ligase" evidence="5">
    <location>
        <begin position="2"/>
        <end position="134"/>
    </location>
</feature>
<feature type="domain" description="AMP-binding enzyme C-terminal" evidence="6">
    <location>
        <begin position="184"/>
        <end position="262"/>
    </location>
</feature>
<sequence>MKKYTPNILFLPPGQMNELCTYALGKEEHMSTVYCCCTGGGLVSKTHILNMKQIFPEAVNTQCYGQTENVGTISSFNVNRPEEVELTRNFPESCGRITSGVQVKIVDPDNETICGVGKPGELRLKNKFLMNGYYKLDSSSVFDSDGWFRTGDLAYFDENGCIYILDRIKDLLLYKIYNIRPAVIEKILSEHPAVHESLVIGIPHPNDNEHPIGIVVLKDEYKNKISADELITYVNGKVPSDRYKIRGGIKFVDKLMKTVTGKPKKFEMKKLIVDGKL</sequence>
<comment type="similarity">
    <text evidence="2">Belongs to the ATP-dependent AMP-binding enzyme family.</text>
</comment>
<dbReference type="GO" id="GO:0005777">
    <property type="term" value="C:peroxisome"/>
    <property type="evidence" value="ECO:0007669"/>
    <property type="project" value="UniProtKB-SubCell"/>
</dbReference>
<dbReference type="InterPro" id="IPR042099">
    <property type="entry name" value="ANL_N_sf"/>
</dbReference>
<protein>
    <recommendedName>
        <fullName evidence="9">Luciferin 4-monooxygenase</fullName>
    </recommendedName>
</protein>
<gene>
    <name evidence="7" type="ORF">WA026_020106</name>
</gene>
<evidence type="ECO:0000259" key="6">
    <source>
        <dbReference type="Pfam" id="PF13193"/>
    </source>
</evidence>